<keyword evidence="2" id="KW-0964">Secreted</keyword>
<keyword evidence="7" id="KW-0482">Metalloprotease</keyword>
<feature type="signal peptide" evidence="14">
    <location>
        <begin position="1"/>
        <end position="19"/>
    </location>
</feature>
<feature type="disulfide bond" evidence="12">
    <location>
        <begin position="212"/>
        <end position="294"/>
    </location>
</feature>
<keyword evidence="4 11" id="KW-0479">Metal-binding</keyword>
<dbReference type="PANTHER" id="PTHR13723">
    <property type="entry name" value="ADAMTS A DISINTEGRIN AND METALLOPROTEASE WITH THROMBOSPONDIN MOTIFS PROTEASE"/>
    <property type="match status" value="1"/>
</dbReference>
<sequence length="769" mass="85528">MATSSMIFVILVILKSVTSSTLNLNVAQMNKIFHGRGHPNSRAALSLCDGVAGYVKINDGRYFIEPLDNSLPGSHGQHVHMIYKRDATHQENEMNKTCGTGDDWETAWAEQLAQRERHLSKNGNLSTLKRGSEGNVSTATHSIHRYIELALVADQRFMEYWRGTDFELYLLTLLNMVADLYHDASIGNLIDVVVVRGIQCGLAGIAHVAVACDPTKAAALVEDRGLIAGITITHEVGHVIGALHDELETTGCPPIDTDGSSFIMAPLTRLYSLRWSICSRQTITIFLNSPRSDCLINDPKDRPIKYQYPNMLPGAMYGSDFQCHMIAPTSVTCDLGGFLTCDILWCDTGSRCFSRNSPPAEGTRCGPNKWCIRKKCVPMGSRPSAINGGWGNWRPSGLCSRTCGGGVHITERECDNPRPSNGGRYCLGERRRIDICNVQPCDPSRPSFRASQCSEHDFQNSLKDGLRHTWHPVIKDDLEACMLYCINEYKKLFQMGLIKDGTPCKSGTNNMCISGRCRKVGCDWVLDSGAIEDRCHICQGDGTQCTVIEGDYNETKGYGYAKVVTIPKSAKGIKVFERGPSQNSLAVKLEHYDDYCLNGDLLIYKGPESKQEEIEIKGPIHDDIQIQVLFVRGRNPGVHYQYILPKPTFRSYKPKFLWDFTQWSDCDVNCGGGTMISTPNCLEESNGIVSESYCKDLSRPPPKVRICNDHPCLSKWRVSEWSKCSACKGHQGEQTRKVQCIKSASRSKDDDIEVNSKYCKGSAPKQIKQ</sequence>
<accession>A0AA39FZ08</accession>
<dbReference type="Proteomes" id="UP001168990">
    <property type="component" value="Unassembled WGS sequence"/>
</dbReference>
<feature type="disulfide bond" evidence="12">
    <location>
        <begin position="333"/>
        <end position="352"/>
    </location>
</feature>
<proteinExistence type="predicted"/>
<feature type="disulfide bond" evidence="12">
    <location>
        <begin position="399"/>
        <end position="436"/>
    </location>
</feature>
<dbReference type="PROSITE" id="PS50215">
    <property type="entry name" value="ADAM_MEPRO"/>
    <property type="match status" value="1"/>
</dbReference>
<comment type="subcellular location">
    <subcellularLocation>
        <location evidence="1">Secreted</location>
    </subcellularLocation>
</comment>
<feature type="non-terminal residue" evidence="16">
    <location>
        <position position="769"/>
    </location>
</feature>
<dbReference type="GO" id="GO:0046872">
    <property type="term" value="F:metal ion binding"/>
    <property type="evidence" value="ECO:0007669"/>
    <property type="project" value="UniProtKB-KW"/>
</dbReference>
<keyword evidence="5" id="KW-0378">Hydrolase</keyword>
<keyword evidence="17" id="KW-1185">Reference proteome</keyword>
<keyword evidence="6 11" id="KW-0862">Zinc</keyword>
<dbReference type="InterPro" id="IPR001590">
    <property type="entry name" value="Peptidase_M12B"/>
</dbReference>
<evidence type="ECO:0000256" key="11">
    <source>
        <dbReference type="PIRSR" id="PIRSR613273-2"/>
    </source>
</evidence>
<dbReference type="GO" id="GO:0030198">
    <property type="term" value="P:extracellular matrix organization"/>
    <property type="evidence" value="ECO:0007669"/>
    <property type="project" value="InterPro"/>
</dbReference>
<evidence type="ECO:0000256" key="7">
    <source>
        <dbReference type="ARBA" id="ARBA00023049"/>
    </source>
</evidence>
<dbReference type="Pfam" id="PF00090">
    <property type="entry name" value="TSP_1"/>
    <property type="match status" value="1"/>
</dbReference>
<evidence type="ECO:0000256" key="6">
    <source>
        <dbReference type="ARBA" id="ARBA00022833"/>
    </source>
</evidence>
<keyword evidence="9" id="KW-0325">Glycoprotein</keyword>
<dbReference type="Gene3D" id="2.60.120.830">
    <property type="match status" value="1"/>
</dbReference>
<dbReference type="GO" id="GO:0004222">
    <property type="term" value="F:metalloendopeptidase activity"/>
    <property type="evidence" value="ECO:0007669"/>
    <property type="project" value="InterPro"/>
</dbReference>
<feature type="active site" evidence="10 13">
    <location>
        <position position="235"/>
    </location>
</feature>
<dbReference type="InterPro" id="IPR010294">
    <property type="entry name" value="ADAMTS_spacer1"/>
</dbReference>
<evidence type="ECO:0000256" key="3">
    <source>
        <dbReference type="ARBA" id="ARBA00022670"/>
    </source>
</evidence>
<dbReference type="Pfam" id="PF05986">
    <property type="entry name" value="ADAMTS_spacer1"/>
    <property type="match status" value="1"/>
</dbReference>
<feature type="disulfide bond" evidence="12">
    <location>
        <begin position="252"/>
        <end position="278"/>
    </location>
</feature>
<dbReference type="InterPro" id="IPR050439">
    <property type="entry name" value="ADAMTS_ADAMTS-like"/>
</dbReference>
<keyword evidence="8 12" id="KW-1015">Disulfide bond</keyword>
<evidence type="ECO:0000256" key="14">
    <source>
        <dbReference type="SAM" id="SignalP"/>
    </source>
</evidence>
<feature type="disulfide bond" evidence="12">
    <location>
        <begin position="414"/>
        <end position="426"/>
    </location>
</feature>
<evidence type="ECO:0000259" key="15">
    <source>
        <dbReference type="PROSITE" id="PS50215"/>
    </source>
</evidence>
<evidence type="ECO:0000256" key="10">
    <source>
        <dbReference type="PIRSR" id="PIRSR613273-1"/>
    </source>
</evidence>
<protein>
    <recommendedName>
        <fullName evidence="15">Peptidase M12B domain-containing protein</fullName>
    </recommendedName>
</protein>
<dbReference type="Pfam" id="PF17771">
    <property type="entry name" value="ADAMTS_CR_2"/>
    <property type="match status" value="1"/>
</dbReference>
<dbReference type="GO" id="GO:0005576">
    <property type="term" value="C:extracellular region"/>
    <property type="evidence" value="ECO:0007669"/>
    <property type="project" value="UniProtKB-SubCell"/>
</dbReference>
<feature type="disulfide bond" evidence="12">
    <location>
        <begin position="403"/>
        <end position="441"/>
    </location>
</feature>
<feature type="disulfide bond" evidence="12">
    <location>
        <begin position="341"/>
        <end position="371"/>
    </location>
</feature>
<comment type="cofactor">
    <cofactor evidence="11">
        <name>Zn(2+)</name>
        <dbReference type="ChEBI" id="CHEBI:29105"/>
    </cofactor>
    <text evidence="11">Binds 1 zinc ion per subunit.</text>
</comment>
<dbReference type="Pfam" id="PF01421">
    <property type="entry name" value="Reprolysin"/>
    <property type="match status" value="1"/>
</dbReference>
<feature type="disulfide bond" evidence="12">
    <location>
        <begin position="323"/>
        <end position="346"/>
    </location>
</feature>
<dbReference type="EMBL" id="JAQQBS010000001">
    <property type="protein sequence ID" value="KAK0178221.1"/>
    <property type="molecule type" value="Genomic_DNA"/>
</dbReference>
<reference evidence="16" key="2">
    <citation type="submission" date="2023-03" db="EMBL/GenBank/DDBJ databases">
        <authorList>
            <person name="Inwood S.N."/>
            <person name="Skelly J.G."/>
            <person name="Guhlin J."/>
            <person name="Harrop T.W.R."/>
            <person name="Goldson S.G."/>
            <person name="Dearden P.K."/>
        </authorList>
    </citation>
    <scope>NUCLEOTIDE SEQUENCE</scope>
    <source>
        <strain evidence="16">Irish</strain>
        <tissue evidence="16">Whole body</tissue>
    </source>
</reference>
<dbReference type="FunFam" id="2.20.100.10:FF:000006">
    <property type="entry name" value="A disintegrin and metalloproteinase with thrombospondin motifs 1"/>
    <property type="match status" value="1"/>
</dbReference>
<feature type="chain" id="PRO_5041312963" description="Peptidase M12B domain-containing protein" evidence="14">
    <location>
        <begin position="20"/>
        <end position="769"/>
    </location>
</feature>
<feature type="binding site" evidence="11 13">
    <location>
        <position position="238"/>
    </location>
    <ligand>
        <name>Zn(2+)</name>
        <dbReference type="ChEBI" id="CHEBI:29105"/>
        <note>catalytic</note>
    </ligand>
</feature>
<evidence type="ECO:0000256" key="13">
    <source>
        <dbReference type="PROSITE-ProRule" id="PRU00276"/>
    </source>
</evidence>
<dbReference type="AlphaFoldDB" id="A0AA39FZ08"/>
<dbReference type="Gene3D" id="3.40.390.10">
    <property type="entry name" value="Collagenase (Catalytic Domain)"/>
    <property type="match status" value="2"/>
</dbReference>
<dbReference type="Pfam" id="PF19030">
    <property type="entry name" value="TSP1_ADAMTS"/>
    <property type="match status" value="1"/>
</dbReference>
<evidence type="ECO:0000256" key="5">
    <source>
        <dbReference type="ARBA" id="ARBA00022801"/>
    </source>
</evidence>
<evidence type="ECO:0000256" key="2">
    <source>
        <dbReference type="ARBA" id="ARBA00022525"/>
    </source>
</evidence>
<feature type="binding site" evidence="11 13">
    <location>
        <position position="244"/>
    </location>
    <ligand>
        <name>Zn(2+)</name>
        <dbReference type="ChEBI" id="CHEBI:29105"/>
        <note>catalytic</note>
    </ligand>
</feature>
<evidence type="ECO:0000313" key="16">
    <source>
        <dbReference type="EMBL" id="KAK0178221.1"/>
    </source>
</evidence>
<gene>
    <name evidence="16" type="ORF">PV328_002193</name>
</gene>
<keyword evidence="11" id="KW-0106">Calcium</keyword>
<dbReference type="InterPro" id="IPR024079">
    <property type="entry name" value="MetalloPept_cat_dom_sf"/>
</dbReference>
<feature type="disulfide bond" evidence="12">
    <location>
        <begin position="365"/>
        <end position="376"/>
    </location>
</feature>
<reference evidence="16" key="1">
    <citation type="journal article" date="2023" name="bioRxiv">
        <title>Scaffold-level genome assemblies of two parasitoid biocontrol wasps reveal the parthenogenesis mechanism and an associated novel virus.</title>
        <authorList>
            <person name="Inwood S."/>
            <person name="Skelly J."/>
            <person name="Guhlin J."/>
            <person name="Harrop T."/>
            <person name="Goldson S."/>
            <person name="Dearden P."/>
        </authorList>
    </citation>
    <scope>NUCLEOTIDE SEQUENCE</scope>
    <source>
        <strain evidence="16">Irish</strain>
        <tissue evidence="16">Whole body</tissue>
    </source>
</reference>
<keyword evidence="3" id="KW-0645">Protease</keyword>
<dbReference type="InterPro" id="IPR041645">
    <property type="entry name" value="ADAMTS_CR_2"/>
</dbReference>
<dbReference type="InterPro" id="IPR013273">
    <property type="entry name" value="ADAMTS/ADAMTS-like"/>
</dbReference>
<dbReference type="GO" id="GO:0031012">
    <property type="term" value="C:extracellular matrix"/>
    <property type="evidence" value="ECO:0007669"/>
    <property type="project" value="TreeGrafter"/>
</dbReference>
<dbReference type="InterPro" id="IPR045371">
    <property type="entry name" value="ADAMTS_CR_3"/>
</dbReference>
<evidence type="ECO:0000256" key="9">
    <source>
        <dbReference type="ARBA" id="ARBA00023180"/>
    </source>
</evidence>
<comment type="caution">
    <text evidence="13">Lacks conserved residue(s) required for the propagation of feature annotation.</text>
</comment>
<keyword evidence="14" id="KW-0732">Signal</keyword>
<dbReference type="InterPro" id="IPR036383">
    <property type="entry name" value="TSP1_rpt_sf"/>
</dbReference>
<comment type="caution">
    <text evidence="16">The sequence shown here is derived from an EMBL/GenBank/DDBJ whole genome shotgun (WGS) entry which is preliminary data.</text>
</comment>
<evidence type="ECO:0000256" key="1">
    <source>
        <dbReference type="ARBA" id="ARBA00004613"/>
    </source>
</evidence>
<dbReference type="PROSITE" id="PS50092">
    <property type="entry name" value="TSP1"/>
    <property type="match status" value="2"/>
</dbReference>
<dbReference type="Gene3D" id="2.20.100.10">
    <property type="entry name" value="Thrombospondin type-1 (TSP1) repeat"/>
    <property type="match status" value="2"/>
</dbReference>
<feature type="binding site" evidence="11">
    <location>
        <position position="148"/>
    </location>
    <ligand>
        <name>Ca(2+)</name>
        <dbReference type="ChEBI" id="CHEBI:29108"/>
        <label>1</label>
    </ligand>
</feature>
<dbReference type="InterPro" id="IPR000884">
    <property type="entry name" value="TSP1_rpt"/>
</dbReference>
<evidence type="ECO:0000313" key="17">
    <source>
        <dbReference type="Proteomes" id="UP001168990"/>
    </source>
</evidence>
<feature type="binding site" evidence="11 13">
    <location>
        <position position="234"/>
    </location>
    <ligand>
        <name>Zn(2+)</name>
        <dbReference type="ChEBI" id="CHEBI:29105"/>
        <note>catalytic</note>
    </ligand>
</feature>
<dbReference type="PANTHER" id="PTHR13723:SF200">
    <property type="entry name" value="ADAM METALLOPEPTIDASE WITH THROMBOSPONDIN TYPE 1 MOTIF B, ISOFORM B"/>
    <property type="match status" value="1"/>
</dbReference>
<organism evidence="16 17">
    <name type="scientific">Microctonus aethiopoides</name>
    <dbReference type="NCBI Taxonomy" id="144406"/>
    <lineage>
        <taxon>Eukaryota</taxon>
        <taxon>Metazoa</taxon>
        <taxon>Ecdysozoa</taxon>
        <taxon>Arthropoda</taxon>
        <taxon>Hexapoda</taxon>
        <taxon>Insecta</taxon>
        <taxon>Pterygota</taxon>
        <taxon>Neoptera</taxon>
        <taxon>Endopterygota</taxon>
        <taxon>Hymenoptera</taxon>
        <taxon>Apocrita</taxon>
        <taxon>Ichneumonoidea</taxon>
        <taxon>Braconidae</taxon>
        <taxon>Euphorinae</taxon>
        <taxon>Microctonus</taxon>
    </lineage>
</organism>
<dbReference type="SUPFAM" id="SSF55486">
    <property type="entry name" value="Metalloproteases ('zincins'), catalytic domain"/>
    <property type="match status" value="1"/>
</dbReference>
<dbReference type="PRINTS" id="PR01857">
    <property type="entry name" value="ADAMTSFAMILY"/>
</dbReference>
<evidence type="ECO:0000256" key="8">
    <source>
        <dbReference type="ARBA" id="ARBA00023157"/>
    </source>
</evidence>
<dbReference type="SUPFAM" id="SSF82895">
    <property type="entry name" value="TSP-1 type 1 repeat"/>
    <property type="match status" value="3"/>
</dbReference>
<dbReference type="SMART" id="SM00209">
    <property type="entry name" value="TSP1"/>
    <property type="match status" value="2"/>
</dbReference>
<name>A0AA39FZ08_9HYME</name>
<dbReference type="Gene3D" id="3.40.1620.60">
    <property type="match status" value="1"/>
</dbReference>
<evidence type="ECO:0000256" key="4">
    <source>
        <dbReference type="ARBA" id="ARBA00022723"/>
    </source>
</evidence>
<evidence type="ECO:0000256" key="12">
    <source>
        <dbReference type="PIRSR" id="PIRSR613273-3"/>
    </source>
</evidence>
<dbReference type="Pfam" id="PF19236">
    <property type="entry name" value="ADAMTS_CR_3"/>
    <property type="match status" value="1"/>
</dbReference>
<feature type="binding site" evidence="11">
    <location>
        <position position="294"/>
    </location>
    <ligand>
        <name>Ca(2+)</name>
        <dbReference type="ChEBI" id="CHEBI:29108"/>
        <label>1</label>
    </ligand>
</feature>
<dbReference type="GO" id="GO:0006508">
    <property type="term" value="P:proteolysis"/>
    <property type="evidence" value="ECO:0007669"/>
    <property type="project" value="UniProtKB-KW"/>
</dbReference>
<feature type="domain" description="Peptidase M12B" evidence="15">
    <location>
        <begin position="161"/>
        <end position="299"/>
    </location>
</feature>
<feature type="binding site" evidence="11">
    <location>
        <position position="148"/>
    </location>
    <ligand>
        <name>Ca(2+)</name>
        <dbReference type="ChEBI" id="CHEBI:29108"/>
        <label>2</label>
    </ligand>
</feature>